<feature type="domain" description="DUF4015" evidence="4">
    <location>
        <begin position="72"/>
        <end position="382"/>
    </location>
</feature>
<accession>A0ABS4JSJ0</accession>
<feature type="chain" id="PRO_5045284667" description="DUF4015 domain-containing protein" evidence="2">
    <location>
        <begin position="31"/>
        <end position="523"/>
    </location>
</feature>
<organism evidence="5 6">
    <name type="scientific">Symbiobacterium terraclitae</name>
    <dbReference type="NCBI Taxonomy" id="557451"/>
    <lineage>
        <taxon>Bacteria</taxon>
        <taxon>Bacillati</taxon>
        <taxon>Bacillota</taxon>
        <taxon>Clostridia</taxon>
        <taxon>Eubacteriales</taxon>
        <taxon>Symbiobacteriaceae</taxon>
        <taxon>Symbiobacterium</taxon>
    </lineage>
</organism>
<name>A0ABS4JSJ0_9FIRM</name>
<dbReference type="Gene3D" id="3.20.20.80">
    <property type="entry name" value="Glycosidases"/>
    <property type="match status" value="1"/>
</dbReference>
<evidence type="ECO:0000256" key="2">
    <source>
        <dbReference type="SAM" id="SignalP"/>
    </source>
</evidence>
<evidence type="ECO:0000259" key="3">
    <source>
        <dbReference type="Pfam" id="PF07833"/>
    </source>
</evidence>
<dbReference type="Proteomes" id="UP001519289">
    <property type="component" value="Unassembled WGS sequence"/>
</dbReference>
<evidence type="ECO:0000313" key="5">
    <source>
        <dbReference type="EMBL" id="MBP2018509.1"/>
    </source>
</evidence>
<evidence type="ECO:0008006" key="7">
    <source>
        <dbReference type="Google" id="ProtNLM"/>
    </source>
</evidence>
<dbReference type="InterPro" id="IPR017853">
    <property type="entry name" value="GH"/>
</dbReference>
<dbReference type="Gene3D" id="3.30.457.10">
    <property type="entry name" value="Copper amine oxidase-like, N-terminal domain"/>
    <property type="match status" value="1"/>
</dbReference>
<feature type="signal peptide" evidence="2">
    <location>
        <begin position="1"/>
        <end position="30"/>
    </location>
</feature>
<dbReference type="SUPFAM" id="SSF55383">
    <property type="entry name" value="Copper amine oxidase, domain N"/>
    <property type="match status" value="1"/>
</dbReference>
<evidence type="ECO:0000259" key="4">
    <source>
        <dbReference type="Pfam" id="PF13200"/>
    </source>
</evidence>
<dbReference type="Pfam" id="PF13200">
    <property type="entry name" value="DUF4015"/>
    <property type="match status" value="1"/>
</dbReference>
<dbReference type="InterPro" id="IPR036582">
    <property type="entry name" value="Mao_N_sf"/>
</dbReference>
<feature type="domain" description="Copper amine oxidase-like N-terminal" evidence="3">
    <location>
        <begin position="411"/>
        <end position="518"/>
    </location>
</feature>
<proteinExistence type="predicted"/>
<gene>
    <name evidence="5" type="ORF">J2Z79_001924</name>
</gene>
<reference evidence="5 6" key="1">
    <citation type="submission" date="2021-03" db="EMBL/GenBank/DDBJ databases">
        <title>Genomic Encyclopedia of Type Strains, Phase IV (KMG-IV): sequencing the most valuable type-strain genomes for metagenomic binning, comparative biology and taxonomic classification.</title>
        <authorList>
            <person name="Goeker M."/>
        </authorList>
    </citation>
    <scope>NUCLEOTIDE SEQUENCE [LARGE SCALE GENOMIC DNA]</scope>
    <source>
        <strain evidence="5 6">DSM 27138</strain>
    </source>
</reference>
<dbReference type="Pfam" id="PF07833">
    <property type="entry name" value="Cu_amine_oxidN1"/>
    <property type="match status" value="1"/>
</dbReference>
<dbReference type="InterPro" id="IPR025275">
    <property type="entry name" value="DUF4015"/>
</dbReference>
<dbReference type="InterPro" id="IPR012854">
    <property type="entry name" value="Cu_amine_oxidase-like_N"/>
</dbReference>
<comment type="caution">
    <text evidence="5">The sequence shown here is derived from an EMBL/GenBank/DDBJ whole genome shotgun (WGS) entry which is preliminary data.</text>
</comment>
<evidence type="ECO:0000313" key="6">
    <source>
        <dbReference type="Proteomes" id="UP001519289"/>
    </source>
</evidence>
<sequence>MKRHRFARSLAGAVLCSLLAFKLDPGVVSASPAPSQPAASPSTTAPTAPPAPTPPDGAPKAPVIPSAAEVKGVYLTAWNAANPAFLEGILGLIDRTELNALVVDVKDDSGRVTIATDEATAVAAGAVVPFLPDPRAFTDGLHARGIYAIARIVVFKDPIVAPAHPDWAVHHASGGIWRDWNGVAWLNPYSREAWDYVIRVARAAAEAGFDEIQFDYVRFPTDGDLSATRYPGADGRPYEQVVADFLAHARAELAPLGVLVSADVFGLVTSARDDMGIGQRLEESAGAVDYLSPMLYPSHYERGNLGLPNPNAMPYETVFRSLEDARERIAAAGLSERTAVRPWLQDFSLGHTYGPAEVRAQIQATYDAGYSSWLLWNAANVYTEAALVAGDTASPCCLPAAEVGAGVTVHLDGRQLTFDDVEPFIARSTGQVLVPVRALATALGGTVEWEAASRTARITLGKRTIAVTVGSAGALVDGRPVDLTQPAVLWQGRTLVPLRFVVEGLGARVDWDGAAHRVLMTSR</sequence>
<feature type="compositionally biased region" description="Low complexity" evidence="1">
    <location>
        <begin position="30"/>
        <end position="46"/>
    </location>
</feature>
<feature type="compositionally biased region" description="Pro residues" evidence="1">
    <location>
        <begin position="47"/>
        <end position="57"/>
    </location>
</feature>
<feature type="region of interest" description="Disordered" evidence="1">
    <location>
        <begin position="30"/>
        <end position="62"/>
    </location>
</feature>
<dbReference type="EMBL" id="JAGGLG010000014">
    <property type="protein sequence ID" value="MBP2018509.1"/>
    <property type="molecule type" value="Genomic_DNA"/>
</dbReference>
<dbReference type="SUPFAM" id="SSF51445">
    <property type="entry name" value="(Trans)glycosidases"/>
    <property type="match status" value="1"/>
</dbReference>
<keyword evidence="2" id="KW-0732">Signal</keyword>
<protein>
    <recommendedName>
        <fullName evidence="7">DUF4015 domain-containing protein</fullName>
    </recommendedName>
</protein>
<evidence type="ECO:0000256" key="1">
    <source>
        <dbReference type="SAM" id="MobiDB-lite"/>
    </source>
</evidence>
<keyword evidence="6" id="KW-1185">Reference proteome</keyword>
<dbReference type="RefSeq" id="WP_209466640.1">
    <property type="nucleotide sequence ID" value="NZ_JAGGLG010000014.1"/>
</dbReference>